<keyword evidence="1" id="KW-0378">Hydrolase</keyword>
<dbReference type="InterPro" id="IPR052016">
    <property type="entry name" value="Bact_Sigma-Reg"/>
</dbReference>
<dbReference type="EMBL" id="JALIEB010000001">
    <property type="protein sequence ID" value="MCV3270029.1"/>
    <property type="molecule type" value="Genomic_DNA"/>
</dbReference>
<dbReference type="Pfam" id="PF07228">
    <property type="entry name" value="SpoIIE"/>
    <property type="match status" value="1"/>
</dbReference>
<organism evidence="4 5">
    <name type="scientific">Roseobacter sinensis</name>
    <dbReference type="NCBI Taxonomy" id="2931391"/>
    <lineage>
        <taxon>Bacteria</taxon>
        <taxon>Pseudomonadati</taxon>
        <taxon>Pseudomonadota</taxon>
        <taxon>Alphaproteobacteria</taxon>
        <taxon>Rhodobacterales</taxon>
        <taxon>Roseobacteraceae</taxon>
        <taxon>Roseobacter</taxon>
    </lineage>
</organism>
<dbReference type="InterPro" id="IPR036457">
    <property type="entry name" value="PPM-type-like_dom_sf"/>
</dbReference>
<reference evidence="4 5" key="1">
    <citation type="submission" date="2022-04" db="EMBL/GenBank/DDBJ databases">
        <title>Roseobacter sp. WL0113 is a bacterium isolated from neritic sediment.</title>
        <authorList>
            <person name="Wang L."/>
            <person name="He W."/>
            <person name="Zhang D.-F."/>
        </authorList>
    </citation>
    <scope>NUCLEOTIDE SEQUENCE [LARGE SCALE GENOMIC DNA]</scope>
    <source>
        <strain evidence="4 5">WL0113</strain>
    </source>
</reference>
<evidence type="ECO:0000259" key="3">
    <source>
        <dbReference type="PROSITE" id="PS50110"/>
    </source>
</evidence>
<keyword evidence="5" id="KW-1185">Reference proteome</keyword>
<evidence type="ECO:0000256" key="1">
    <source>
        <dbReference type="ARBA" id="ARBA00022801"/>
    </source>
</evidence>
<dbReference type="Proteomes" id="UP001208690">
    <property type="component" value="Unassembled WGS sequence"/>
</dbReference>
<dbReference type="SMART" id="SM00331">
    <property type="entry name" value="PP2C_SIG"/>
    <property type="match status" value="1"/>
</dbReference>
<dbReference type="PANTHER" id="PTHR43156">
    <property type="entry name" value="STAGE II SPORULATION PROTEIN E-RELATED"/>
    <property type="match status" value="1"/>
</dbReference>
<dbReference type="RefSeq" id="WP_263842351.1">
    <property type="nucleotide sequence ID" value="NZ_JALIEB010000001.1"/>
</dbReference>
<evidence type="ECO:0000313" key="5">
    <source>
        <dbReference type="Proteomes" id="UP001208690"/>
    </source>
</evidence>
<dbReference type="Pfam" id="PF00072">
    <property type="entry name" value="Response_reg"/>
    <property type="match status" value="1"/>
</dbReference>
<evidence type="ECO:0000256" key="2">
    <source>
        <dbReference type="PROSITE-ProRule" id="PRU00169"/>
    </source>
</evidence>
<feature type="domain" description="Response regulatory" evidence="3">
    <location>
        <begin position="22"/>
        <end position="138"/>
    </location>
</feature>
<evidence type="ECO:0000313" key="4">
    <source>
        <dbReference type="EMBL" id="MCV3270029.1"/>
    </source>
</evidence>
<dbReference type="InterPro" id="IPR001789">
    <property type="entry name" value="Sig_transdc_resp-reg_receiver"/>
</dbReference>
<protein>
    <submittedName>
        <fullName evidence="4">Fused response regulator/phosphatase</fullName>
    </submittedName>
</protein>
<dbReference type="PROSITE" id="PS50110">
    <property type="entry name" value="RESPONSE_REGULATORY"/>
    <property type="match status" value="1"/>
</dbReference>
<gene>
    <name evidence="4" type="ORF">MUB52_01180</name>
</gene>
<dbReference type="InterPro" id="IPR001932">
    <property type="entry name" value="PPM-type_phosphatase-like_dom"/>
</dbReference>
<sequence>MKIEACAPEITGSSDHADGGKLVLVVDDSRLQRKILSSSLKRWGYDVIEAESGEAALAACQARAPELILSDWMMPGMSGIEFCKAFREMSGERYSYFILLTSKSEKNDVAAGLDAGADDFLTKPVDGNELRARLTAGQRILEMQRELTLKNHVITETLDELQRLYNSLDSDLIEAKQLQQSLVPERCKSFEGGDLSLLLRSSGHVGGDLVGFFPAAEGHLGLFAIDVSGHGISSALMTARLAGYLSATALDQNIALERTETGYRSRPPAEAIETLNELVLDEMETEHYFTMMLADIDLATGAVVIGQAGHPHPVIQRANGCLEQDGTGGFPVGLMSGVTFSQFEMQLHPGDRLLILSDGVTECPNHEGDLLGENGLEQLLAMHRDVQGAALFDAILQSMTDFSGLSEFPDDVSGLLFEFSGPAHEK</sequence>
<dbReference type="PANTHER" id="PTHR43156:SF2">
    <property type="entry name" value="STAGE II SPORULATION PROTEIN E"/>
    <property type="match status" value="1"/>
</dbReference>
<proteinExistence type="predicted"/>
<dbReference type="SUPFAM" id="SSF52172">
    <property type="entry name" value="CheY-like"/>
    <property type="match status" value="1"/>
</dbReference>
<accession>A0ABT3BA01</accession>
<dbReference type="SMART" id="SM00448">
    <property type="entry name" value="REC"/>
    <property type="match status" value="1"/>
</dbReference>
<feature type="modified residue" description="4-aspartylphosphate" evidence="2">
    <location>
        <position position="71"/>
    </location>
</feature>
<dbReference type="Gene3D" id="3.40.50.2300">
    <property type="match status" value="1"/>
</dbReference>
<name>A0ABT3BA01_9RHOB</name>
<keyword evidence="2" id="KW-0597">Phosphoprotein</keyword>
<dbReference type="InterPro" id="IPR011006">
    <property type="entry name" value="CheY-like_superfamily"/>
</dbReference>
<dbReference type="Gene3D" id="3.60.40.10">
    <property type="entry name" value="PPM-type phosphatase domain"/>
    <property type="match status" value="1"/>
</dbReference>
<comment type="caution">
    <text evidence="4">The sequence shown here is derived from an EMBL/GenBank/DDBJ whole genome shotgun (WGS) entry which is preliminary data.</text>
</comment>